<protein>
    <submittedName>
        <fullName evidence="3">Uncharacterized protein</fullName>
    </submittedName>
</protein>
<evidence type="ECO:0000313" key="3">
    <source>
        <dbReference type="EMBL" id="QHU01621.1"/>
    </source>
</evidence>
<name>A0A6C0J9Y7_9ZZZZ</name>
<accession>A0A6C0J9Y7</accession>
<evidence type="ECO:0000256" key="1">
    <source>
        <dbReference type="SAM" id="Coils"/>
    </source>
</evidence>
<evidence type="ECO:0000256" key="2">
    <source>
        <dbReference type="SAM" id="MobiDB-lite"/>
    </source>
</evidence>
<dbReference type="EMBL" id="MN740346">
    <property type="protein sequence ID" value="QHU01621.1"/>
    <property type="molecule type" value="Genomic_DNA"/>
</dbReference>
<dbReference type="InterPro" id="IPR007031">
    <property type="entry name" value="Poxvirus_VLTF3"/>
</dbReference>
<reference evidence="3" key="1">
    <citation type="journal article" date="2020" name="Nature">
        <title>Giant virus diversity and host interactions through global metagenomics.</title>
        <authorList>
            <person name="Schulz F."/>
            <person name="Roux S."/>
            <person name="Paez-Espino D."/>
            <person name="Jungbluth S."/>
            <person name="Walsh D.A."/>
            <person name="Denef V.J."/>
            <person name="McMahon K.D."/>
            <person name="Konstantinidis K.T."/>
            <person name="Eloe-Fadrosh E.A."/>
            <person name="Kyrpides N.C."/>
            <person name="Woyke T."/>
        </authorList>
    </citation>
    <scope>NUCLEOTIDE SEQUENCE</scope>
    <source>
        <strain evidence="3">GVMAG-M-3300025874-2</strain>
    </source>
</reference>
<feature type="region of interest" description="Disordered" evidence="2">
    <location>
        <begin position="137"/>
        <end position="156"/>
    </location>
</feature>
<dbReference type="Pfam" id="PF04947">
    <property type="entry name" value="Pox_VLTF3"/>
    <property type="match status" value="1"/>
</dbReference>
<keyword evidence="1" id="KW-0175">Coiled coil</keyword>
<sequence length="409" mass="49122">MSTFKLKSDKIYKNTNRITLDAEHEKKINYFKEIKNKNILLKQEYKKIKIEYEKLNNIKPKLLTDVQLKRKLCLRHKLKDYRKKIKSIDNNTEMNEYYTNTAPILYQYYENINNFKVKDEIKMTDIKKNSIINYFNEDDGDDEDADKQSPSNKNNKLSELMNYGESFQKAKLLNKYLTVTDKNYIKKNNLEKSILICEKCNEERIIIKDEGYVVCNTCGHVSTIYLESNKPSFKNPPPEISYFAYKRINHFNEILAQFQGKESTEIPQEVYDKLIIEIKKERIQNMALLNDKKIKEYLKKLKLNKYYEHIPHIINRLCGLPPPVLSPEIEEKLRLMFKEIQIPFRQVCPSNRKNFLSYYYVLHKFVELLDIDELKFSFPLLKSREKLHEQDKIWKQICNILKWEFVRSI</sequence>
<dbReference type="AlphaFoldDB" id="A0A6C0J9Y7"/>
<organism evidence="3">
    <name type="scientific">viral metagenome</name>
    <dbReference type="NCBI Taxonomy" id="1070528"/>
    <lineage>
        <taxon>unclassified sequences</taxon>
        <taxon>metagenomes</taxon>
        <taxon>organismal metagenomes</taxon>
    </lineage>
</organism>
<proteinExistence type="predicted"/>
<dbReference type="GO" id="GO:0046782">
    <property type="term" value="P:regulation of viral transcription"/>
    <property type="evidence" value="ECO:0007669"/>
    <property type="project" value="InterPro"/>
</dbReference>
<feature type="coiled-coil region" evidence="1">
    <location>
        <begin position="31"/>
        <end position="58"/>
    </location>
</feature>